<dbReference type="Gene3D" id="2.40.30.10">
    <property type="entry name" value="Translation factors"/>
    <property type="match status" value="1"/>
</dbReference>
<dbReference type="InterPro" id="IPR008254">
    <property type="entry name" value="Flavodoxin/NO_synth"/>
</dbReference>
<evidence type="ECO:0000256" key="6">
    <source>
        <dbReference type="ARBA" id="ARBA00022827"/>
    </source>
</evidence>
<dbReference type="PROSITE" id="PS51384">
    <property type="entry name" value="FAD_FR"/>
    <property type="match status" value="1"/>
</dbReference>
<evidence type="ECO:0000256" key="3">
    <source>
        <dbReference type="ARBA" id="ARBA00001974"/>
    </source>
</evidence>
<evidence type="ECO:0000259" key="10">
    <source>
        <dbReference type="PROSITE" id="PS51384"/>
    </source>
</evidence>
<dbReference type="EMBL" id="CAJOBA010008916">
    <property type="protein sequence ID" value="CAF3839484.1"/>
    <property type="molecule type" value="Genomic_DNA"/>
</dbReference>
<dbReference type="Pfam" id="PF00667">
    <property type="entry name" value="FAD_binding_1"/>
    <property type="match status" value="1"/>
</dbReference>
<gene>
    <name evidence="11" type="ORF">OVA965_LOCUS18113</name>
    <name evidence="12" type="ORF">TMI583_LOCUS18129</name>
</gene>
<comment type="caution">
    <text evidence="12">The sequence shown here is derived from an EMBL/GenBank/DDBJ whole genome shotgun (WGS) entry which is preliminary data.</text>
</comment>
<comment type="cofactor">
    <cofactor evidence="3">
        <name>FAD</name>
        <dbReference type="ChEBI" id="CHEBI:57692"/>
    </cofactor>
</comment>
<dbReference type="InterPro" id="IPR023173">
    <property type="entry name" value="NADPH_Cyt_P450_Rdtase_alpha"/>
</dbReference>
<dbReference type="GO" id="GO:0003958">
    <property type="term" value="F:NADPH-hemoprotein reductase activity"/>
    <property type="evidence" value="ECO:0007669"/>
    <property type="project" value="TreeGrafter"/>
</dbReference>
<evidence type="ECO:0000313" key="13">
    <source>
        <dbReference type="Proteomes" id="UP000682733"/>
    </source>
</evidence>
<feature type="domain" description="FAD-binding FR-type" evidence="10">
    <location>
        <begin position="186"/>
        <end position="417"/>
    </location>
</feature>
<dbReference type="PRINTS" id="PR00371">
    <property type="entry name" value="FPNCR"/>
</dbReference>
<dbReference type="GO" id="GO:0010181">
    <property type="term" value="F:FMN binding"/>
    <property type="evidence" value="ECO:0007669"/>
    <property type="project" value="InterPro"/>
</dbReference>
<keyword evidence="7" id="KW-0521">NADP</keyword>
<dbReference type="GO" id="GO:0050660">
    <property type="term" value="F:flavin adenine dinucleotide binding"/>
    <property type="evidence" value="ECO:0007669"/>
    <property type="project" value="TreeGrafter"/>
</dbReference>
<dbReference type="InterPro" id="IPR017927">
    <property type="entry name" value="FAD-bd_FR_type"/>
</dbReference>
<evidence type="ECO:0000256" key="4">
    <source>
        <dbReference type="ARBA" id="ARBA00022630"/>
    </source>
</evidence>
<dbReference type="Gene3D" id="1.20.990.10">
    <property type="entry name" value="NADPH-cytochrome p450 Reductase, Chain A, domain 3"/>
    <property type="match status" value="1"/>
</dbReference>
<sequence>MASEKKSKQQADPNHLRPMTILFGSNSGSCESFAGTLASEAPLYSYNATVTTLDSAVGSLPNDRPVIIITASYERKPCENAKQFVTYLESKPKLEINYAVYGAGHRDWVNTYKKIPSYIDRMLIDAGGTRIIERGADDSAGGFFGAFEAWKENLFQVLRKDIDGQNVINEEKLSIRIVNSTRNLGEITDFGIVLQNKILVQASQIGPMKRHLEIKLSKGQTYRTGDYLAVLPTNPTEIVYRVLKRFNFSSDIHIKISSSTDTFFPTDYPVSAFDVLSSYVELAQPISKKQLETLAGLCMDEKEQMNLRNLSGDVYEKEILNKRVSVLDILQLYSSCNLSFSQYLRMLPSLRIRQYSISSSSLWNSEVVTLTVDILNTPALSGVVQYYGVTSNYLSSLKEGNRISCNVRASNLAFHPPEDTKTPIVMIAAGTGIAPFCGFVQERAEQSVCGREIGRTILSYGCR</sequence>
<dbReference type="PROSITE" id="PS50902">
    <property type="entry name" value="FLAVODOXIN_LIKE"/>
    <property type="match status" value="1"/>
</dbReference>
<dbReference type="SUPFAM" id="SSF52343">
    <property type="entry name" value="Ferredoxin reductase-like, C-terminal NADP-linked domain"/>
    <property type="match status" value="1"/>
</dbReference>
<evidence type="ECO:0000256" key="7">
    <source>
        <dbReference type="ARBA" id="ARBA00022857"/>
    </source>
</evidence>
<dbReference type="Pfam" id="PF00258">
    <property type="entry name" value="Flavodoxin_1"/>
    <property type="match status" value="1"/>
</dbReference>
<dbReference type="PRINTS" id="PR00369">
    <property type="entry name" value="FLAVODOXIN"/>
</dbReference>
<dbReference type="InterPro" id="IPR029039">
    <property type="entry name" value="Flavoprotein-like_sf"/>
</dbReference>
<dbReference type="EMBL" id="CAJNOK010008898">
    <property type="protein sequence ID" value="CAF1075612.1"/>
    <property type="molecule type" value="Genomic_DNA"/>
</dbReference>
<name>A0A8S2K836_9BILA</name>
<dbReference type="InterPro" id="IPR017938">
    <property type="entry name" value="Riboflavin_synthase-like_b-brl"/>
</dbReference>
<dbReference type="Proteomes" id="UP000677228">
    <property type="component" value="Unassembled WGS sequence"/>
</dbReference>
<reference evidence="12" key="1">
    <citation type="submission" date="2021-02" db="EMBL/GenBank/DDBJ databases">
        <authorList>
            <person name="Nowell W R."/>
        </authorList>
    </citation>
    <scope>NUCLEOTIDE SEQUENCE</scope>
</reference>
<evidence type="ECO:0000256" key="2">
    <source>
        <dbReference type="ARBA" id="ARBA00001971"/>
    </source>
</evidence>
<dbReference type="InterPro" id="IPR001094">
    <property type="entry name" value="Flavdoxin-like"/>
</dbReference>
<keyword evidence="5" id="KW-0288">FMN</keyword>
<accession>A0A8S2K836</accession>
<evidence type="ECO:0000256" key="8">
    <source>
        <dbReference type="ARBA" id="ARBA00023002"/>
    </source>
</evidence>
<dbReference type="SUPFAM" id="SSF63380">
    <property type="entry name" value="Riboflavin synthase domain-like"/>
    <property type="match status" value="1"/>
</dbReference>
<evidence type="ECO:0000259" key="9">
    <source>
        <dbReference type="PROSITE" id="PS50902"/>
    </source>
</evidence>
<dbReference type="PANTHER" id="PTHR19384">
    <property type="entry name" value="NITRIC OXIDE SYNTHASE-RELATED"/>
    <property type="match status" value="1"/>
</dbReference>
<dbReference type="InterPro" id="IPR001709">
    <property type="entry name" value="Flavoprot_Pyr_Nucl_cyt_Rdtase"/>
</dbReference>
<evidence type="ECO:0000256" key="5">
    <source>
        <dbReference type="ARBA" id="ARBA00022643"/>
    </source>
</evidence>
<evidence type="ECO:0000256" key="1">
    <source>
        <dbReference type="ARBA" id="ARBA00001917"/>
    </source>
</evidence>
<dbReference type="Proteomes" id="UP000682733">
    <property type="component" value="Unassembled WGS sequence"/>
</dbReference>
<organism evidence="12 13">
    <name type="scientific">Didymodactylos carnosus</name>
    <dbReference type="NCBI Taxonomy" id="1234261"/>
    <lineage>
        <taxon>Eukaryota</taxon>
        <taxon>Metazoa</taxon>
        <taxon>Spiralia</taxon>
        <taxon>Gnathifera</taxon>
        <taxon>Rotifera</taxon>
        <taxon>Eurotatoria</taxon>
        <taxon>Bdelloidea</taxon>
        <taxon>Philodinida</taxon>
        <taxon>Philodinidae</taxon>
        <taxon>Didymodactylos</taxon>
    </lineage>
</organism>
<dbReference type="AlphaFoldDB" id="A0A8S2K836"/>
<keyword evidence="8" id="KW-0560">Oxidoreductase</keyword>
<keyword evidence="4" id="KW-0285">Flavoprotein</keyword>
<dbReference type="InterPro" id="IPR039261">
    <property type="entry name" value="FNR_nucleotide-bd"/>
</dbReference>
<comment type="cofactor">
    <cofactor evidence="1">
        <name>FMN</name>
        <dbReference type="ChEBI" id="CHEBI:58210"/>
    </cofactor>
</comment>
<evidence type="ECO:0000313" key="12">
    <source>
        <dbReference type="EMBL" id="CAF3839484.1"/>
    </source>
</evidence>
<dbReference type="GO" id="GO:0005829">
    <property type="term" value="C:cytosol"/>
    <property type="evidence" value="ECO:0007669"/>
    <property type="project" value="TreeGrafter"/>
</dbReference>
<protein>
    <submittedName>
        <fullName evidence="12">Uncharacterized protein</fullName>
    </submittedName>
</protein>
<dbReference type="Gene3D" id="3.40.50.360">
    <property type="match status" value="1"/>
</dbReference>
<keyword evidence="6" id="KW-0274">FAD</keyword>
<proteinExistence type="predicted"/>
<dbReference type="InterPro" id="IPR003097">
    <property type="entry name" value="CysJ-like_FAD-binding"/>
</dbReference>
<dbReference type="SUPFAM" id="SSF52218">
    <property type="entry name" value="Flavoproteins"/>
    <property type="match status" value="1"/>
</dbReference>
<dbReference type="PANTHER" id="PTHR19384:SF127">
    <property type="entry name" value="BIFUNCTIONAL CYTOCHROME P450_NADPH--P450 REDUCTASE"/>
    <property type="match status" value="1"/>
</dbReference>
<comment type="cofactor">
    <cofactor evidence="2">
        <name>heme</name>
        <dbReference type="ChEBI" id="CHEBI:30413"/>
    </cofactor>
</comment>
<evidence type="ECO:0000313" key="11">
    <source>
        <dbReference type="EMBL" id="CAF1075612.1"/>
    </source>
</evidence>
<feature type="domain" description="Flavodoxin-like" evidence="9">
    <location>
        <begin position="19"/>
        <end position="155"/>
    </location>
</feature>
<dbReference type="Gene3D" id="3.40.50.80">
    <property type="entry name" value="Nucleotide-binding domain of ferredoxin-NADP reductase (FNR) module"/>
    <property type="match status" value="1"/>
</dbReference>